<comment type="caution">
    <text evidence="1">The sequence shown here is derived from an EMBL/GenBank/DDBJ whole genome shotgun (WGS) entry which is preliminary data.</text>
</comment>
<organism evidence="1 2">
    <name type="scientific">Kurthia sibirica</name>
    <dbReference type="NCBI Taxonomy" id="202750"/>
    <lineage>
        <taxon>Bacteria</taxon>
        <taxon>Bacillati</taxon>
        <taxon>Bacillota</taxon>
        <taxon>Bacilli</taxon>
        <taxon>Bacillales</taxon>
        <taxon>Caryophanaceae</taxon>
        <taxon>Kurthia</taxon>
    </lineage>
</organism>
<protein>
    <submittedName>
        <fullName evidence="1">Uncharacterized protein</fullName>
    </submittedName>
</protein>
<evidence type="ECO:0000313" key="2">
    <source>
        <dbReference type="Proteomes" id="UP000245938"/>
    </source>
</evidence>
<dbReference type="Pfam" id="PF19785">
    <property type="entry name" value="UPF0738"/>
    <property type="match status" value="1"/>
</dbReference>
<proteinExistence type="predicted"/>
<keyword evidence="2" id="KW-1185">Reference proteome</keyword>
<dbReference type="AlphaFoldDB" id="A0A2U3AMV9"/>
<dbReference type="Proteomes" id="UP000245938">
    <property type="component" value="Unassembled WGS sequence"/>
</dbReference>
<sequence>MINQKIHFTLKTTPNSSWKPAGRVITDSDDLAFIYTIDENDAFSYLVFKQPLWNSLVAVIESETDPVVVVEDQQIVLTGFFDEIQSLIYNIEGNSNYGDTFVTAVENVFAAILEEA</sequence>
<reference evidence="1 2" key="1">
    <citation type="submission" date="2018-05" db="EMBL/GenBank/DDBJ databases">
        <title>Kurthia sibirica genome sequence.</title>
        <authorList>
            <person name="Maclea K.S."/>
            <person name="Goen A.E."/>
        </authorList>
    </citation>
    <scope>NUCLEOTIDE SEQUENCE [LARGE SCALE GENOMIC DNA]</scope>
    <source>
        <strain evidence="1 2">ATCC 49154</strain>
    </source>
</reference>
<gene>
    <name evidence="1" type="ORF">DEX24_06545</name>
</gene>
<evidence type="ECO:0000313" key="1">
    <source>
        <dbReference type="EMBL" id="PWI25857.1"/>
    </source>
</evidence>
<dbReference type="EMBL" id="QFVR01000006">
    <property type="protein sequence ID" value="PWI25857.1"/>
    <property type="molecule type" value="Genomic_DNA"/>
</dbReference>
<accession>A0A2U3AMV9</accession>
<name>A0A2U3AMV9_9BACL</name>
<dbReference type="InterPro" id="IPR020908">
    <property type="entry name" value="UPF0738"/>
</dbReference>